<gene>
    <name evidence="2" type="ORF">GGE06_003625</name>
</gene>
<dbReference type="InterPro" id="IPR015943">
    <property type="entry name" value="WD40/YVTN_repeat-like_dom_sf"/>
</dbReference>
<organism evidence="2 3">
    <name type="scientific">Streptomyces nymphaeiformis</name>
    <dbReference type="NCBI Taxonomy" id="2663842"/>
    <lineage>
        <taxon>Bacteria</taxon>
        <taxon>Bacillati</taxon>
        <taxon>Actinomycetota</taxon>
        <taxon>Actinomycetes</taxon>
        <taxon>Kitasatosporales</taxon>
        <taxon>Streptomycetaceae</taxon>
        <taxon>Streptomyces</taxon>
    </lineage>
</organism>
<proteinExistence type="predicted"/>
<accession>A0A7W7U0N2</accession>
<dbReference type="InterPro" id="IPR011047">
    <property type="entry name" value="Quinoprotein_ADH-like_sf"/>
</dbReference>
<dbReference type="InterPro" id="IPR002372">
    <property type="entry name" value="PQQ_rpt_dom"/>
</dbReference>
<dbReference type="Proteomes" id="UP000582643">
    <property type="component" value="Unassembled WGS sequence"/>
</dbReference>
<dbReference type="Pfam" id="PF13360">
    <property type="entry name" value="PQQ_2"/>
    <property type="match status" value="2"/>
</dbReference>
<evidence type="ECO:0000313" key="2">
    <source>
        <dbReference type="EMBL" id="MBB4982693.1"/>
    </source>
</evidence>
<keyword evidence="3" id="KW-1185">Reference proteome</keyword>
<protein>
    <submittedName>
        <fullName evidence="2">Outer membrane protein assembly factor BamB</fullName>
    </submittedName>
</protein>
<feature type="domain" description="Pyrrolo-quinoline quinone repeat" evidence="1">
    <location>
        <begin position="23"/>
        <end position="109"/>
    </location>
</feature>
<feature type="domain" description="Pyrrolo-quinoline quinone repeat" evidence="1">
    <location>
        <begin position="133"/>
        <end position="214"/>
    </location>
</feature>
<dbReference type="AlphaFoldDB" id="A0A7W7U0N2"/>
<sequence length="260" mass="27718">MILDEDDRWKDADAEGAGPVLRGDQAVRALDLRTGAPRWKAAVPKGCLPREVAVGLKQVLAALACAGDEAKLAAFDPADGTARWTVPLGGRRPVASDASMSFVSADPVVLKVGEPRRQGVNAFLAFGPDGRRQGLVDAFGSHAAVADGRLFLGAGGGVVAFDLVTGDEAWRSGSEDPKRSVTAMHAGGGRVTLLTRHRRGHDELYVFDSATGDTVDERTFSRDEDDGNGELTGLSRYEDLFVAVRRGDGRRQPFSAFRGW</sequence>
<dbReference type="EMBL" id="JACHJY010000005">
    <property type="protein sequence ID" value="MBB4982693.1"/>
    <property type="molecule type" value="Genomic_DNA"/>
</dbReference>
<dbReference type="Gene3D" id="2.40.10.480">
    <property type="match status" value="1"/>
</dbReference>
<comment type="caution">
    <text evidence="2">The sequence shown here is derived from an EMBL/GenBank/DDBJ whole genome shotgun (WGS) entry which is preliminary data.</text>
</comment>
<dbReference type="SUPFAM" id="SSF50998">
    <property type="entry name" value="Quinoprotein alcohol dehydrogenase-like"/>
    <property type="match status" value="1"/>
</dbReference>
<dbReference type="Gene3D" id="2.130.10.10">
    <property type="entry name" value="YVTN repeat-like/Quinoprotein amine dehydrogenase"/>
    <property type="match status" value="1"/>
</dbReference>
<reference evidence="2 3" key="1">
    <citation type="submission" date="2020-08" db="EMBL/GenBank/DDBJ databases">
        <title>Genomic Encyclopedia of Type Strains, Phase III (KMG-III): the genomes of soil and plant-associated and newly described type strains.</title>
        <authorList>
            <person name="Whitman W."/>
        </authorList>
    </citation>
    <scope>NUCLEOTIDE SEQUENCE [LARGE SCALE GENOMIC DNA]</scope>
    <source>
        <strain evidence="2 3">SFB5A</strain>
    </source>
</reference>
<evidence type="ECO:0000313" key="3">
    <source>
        <dbReference type="Proteomes" id="UP000582643"/>
    </source>
</evidence>
<evidence type="ECO:0000259" key="1">
    <source>
        <dbReference type="Pfam" id="PF13360"/>
    </source>
</evidence>
<name>A0A7W7U0N2_9ACTN</name>